<reference evidence="3" key="1">
    <citation type="submission" date="2016-10" db="EMBL/GenBank/DDBJ databases">
        <authorList>
            <person name="Varghese N."/>
            <person name="Submissions S."/>
        </authorList>
    </citation>
    <scope>NUCLEOTIDE SEQUENCE [LARGE SCALE GENOMIC DNA]</scope>
    <source>
        <strain evidence="3">DSM 26921</strain>
    </source>
</reference>
<dbReference type="Gene3D" id="3.40.30.10">
    <property type="entry name" value="Glutaredoxin"/>
    <property type="match status" value="1"/>
</dbReference>
<dbReference type="InterPro" id="IPR004045">
    <property type="entry name" value="Glutathione_S-Trfase_N"/>
</dbReference>
<keyword evidence="2" id="KW-0808">Transferase</keyword>
<dbReference type="EMBL" id="FOYO01000001">
    <property type="protein sequence ID" value="SFR51597.1"/>
    <property type="molecule type" value="Genomic_DNA"/>
</dbReference>
<dbReference type="OrthoDB" id="9782992at2"/>
<proteinExistence type="predicted"/>
<evidence type="ECO:0000313" key="2">
    <source>
        <dbReference type="EMBL" id="SFR51597.1"/>
    </source>
</evidence>
<dbReference type="InterPro" id="IPR036249">
    <property type="entry name" value="Thioredoxin-like_sf"/>
</dbReference>
<dbReference type="GO" id="GO:0016740">
    <property type="term" value="F:transferase activity"/>
    <property type="evidence" value="ECO:0007669"/>
    <property type="project" value="UniProtKB-KW"/>
</dbReference>
<dbReference type="AlphaFoldDB" id="A0A1I6HBE8"/>
<dbReference type="STRING" id="670154.SAMN04488002_2758"/>
<sequence length="226" mass="25958">MDWQLHACKGEGYTWAMYDIYSVDHSLYCAKLRLVLRTKGLNWRDLAPPEDYLSLVPTGNLPALADKELILTDSEAIAEYLDEKHPDPAMLPKGLIPRAKCRELSRFHDTRLEPALRLLFRNVSPATRVASEVQAAHAEITKRLTALSTLLDQSPLPRDRLWLSDCGLIVTLEWLELMETHTVLPLLHWSDTVRTYRAQMSALPQVVQELAFYRPHMREWMEGKLG</sequence>
<dbReference type="PROSITE" id="PS50404">
    <property type="entry name" value="GST_NTER"/>
    <property type="match status" value="1"/>
</dbReference>
<dbReference type="InterPro" id="IPR040079">
    <property type="entry name" value="Glutathione_S-Trfase"/>
</dbReference>
<dbReference type="PANTHER" id="PTHR43968:SF6">
    <property type="entry name" value="GLUTATHIONE S-TRANSFERASE OMEGA"/>
    <property type="match status" value="1"/>
</dbReference>
<name>A0A1I6HBE8_9RHOB</name>
<dbReference type="Gene3D" id="1.20.1050.10">
    <property type="match status" value="1"/>
</dbReference>
<dbReference type="SUPFAM" id="SSF47616">
    <property type="entry name" value="GST C-terminal domain-like"/>
    <property type="match status" value="1"/>
</dbReference>
<dbReference type="Proteomes" id="UP000199658">
    <property type="component" value="Unassembled WGS sequence"/>
</dbReference>
<feature type="domain" description="GST N-terminal" evidence="1">
    <location>
        <begin position="16"/>
        <end position="89"/>
    </location>
</feature>
<dbReference type="InterPro" id="IPR050983">
    <property type="entry name" value="GST_Omega/HSP26"/>
</dbReference>
<dbReference type="PANTHER" id="PTHR43968">
    <property type="match status" value="1"/>
</dbReference>
<accession>A0A1I6HBE8</accession>
<dbReference type="InterPro" id="IPR036282">
    <property type="entry name" value="Glutathione-S-Trfase_C_sf"/>
</dbReference>
<dbReference type="SFLD" id="SFLDS00019">
    <property type="entry name" value="Glutathione_Transferase_(cytos"/>
    <property type="match status" value="1"/>
</dbReference>
<dbReference type="GO" id="GO:0005737">
    <property type="term" value="C:cytoplasm"/>
    <property type="evidence" value="ECO:0007669"/>
    <property type="project" value="TreeGrafter"/>
</dbReference>
<keyword evidence="3" id="KW-1185">Reference proteome</keyword>
<evidence type="ECO:0000313" key="3">
    <source>
        <dbReference type="Proteomes" id="UP000199658"/>
    </source>
</evidence>
<dbReference type="SUPFAM" id="SSF52833">
    <property type="entry name" value="Thioredoxin-like"/>
    <property type="match status" value="1"/>
</dbReference>
<organism evidence="2 3">
    <name type="scientific">Litoreibacter janthinus</name>
    <dbReference type="NCBI Taxonomy" id="670154"/>
    <lineage>
        <taxon>Bacteria</taxon>
        <taxon>Pseudomonadati</taxon>
        <taxon>Pseudomonadota</taxon>
        <taxon>Alphaproteobacteria</taxon>
        <taxon>Rhodobacterales</taxon>
        <taxon>Roseobacteraceae</taxon>
        <taxon>Litoreibacter</taxon>
    </lineage>
</organism>
<gene>
    <name evidence="2" type="ORF">SAMN04488002_2758</name>
</gene>
<evidence type="ECO:0000259" key="1">
    <source>
        <dbReference type="PROSITE" id="PS50404"/>
    </source>
</evidence>
<protein>
    <submittedName>
        <fullName evidence="2">Glutathione S-transferase</fullName>
    </submittedName>
</protein>
<dbReference type="RefSeq" id="WP_090217820.1">
    <property type="nucleotide sequence ID" value="NZ_FOYO01000001.1"/>
</dbReference>
<dbReference type="Pfam" id="PF13417">
    <property type="entry name" value="GST_N_3"/>
    <property type="match status" value="1"/>
</dbReference>